<keyword evidence="1 3" id="KW-0378">Hydrolase</keyword>
<dbReference type="GO" id="GO:0016787">
    <property type="term" value="F:hydrolase activity"/>
    <property type="evidence" value="ECO:0007669"/>
    <property type="project" value="UniProtKB-KW"/>
</dbReference>
<sequence length="356" mass="39419">MNRLYLRIAPPLDPAWTAYQIPPGRILSPSLSIHDKQARYALVCRLLTDAHTMPGSRDYELQWNVKRMSLTVPSRIDEFPIPVLKYTWTLTAREVSKACSAADEQRDDIPMTTTTTPPPVRILYIHGGGLHIGEADSEELSILRINSALPVGSEIFSVTYRLMPDVPAQTCLDDCLSNSTQTQANATRRPKLVLVGSSSGGELAALISQAAEPGTIDGVLLRGPVTSDAPSGEEYVPERLRWLHTSAREPSFRTNLLGLIRREVPRDGLERMPLEAELETLSKLPPTWIQVCTNDTLYSDGVCYAKALDDAGVPVRVDVIKGWPHTFWLVAPELDKSLEAEEAMLKGLEWILETAK</sequence>
<dbReference type="InterPro" id="IPR029058">
    <property type="entry name" value="AB_hydrolase_fold"/>
</dbReference>
<gene>
    <name evidence="3" type="ORF">QBC47DRAFT_353571</name>
</gene>
<keyword evidence="4" id="KW-1185">Reference proteome</keyword>
<name>A0AAJ0F0K6_9PEZI</name>
<protein>
    <submittedName>
        <fullName evidence="3">Alpha/Beta hydrolase protein</fullName>
    </submittedName>
</protein>
<organism evidence="3 4">
    <name type="scientific">Echria macrotheca</name>
    <dbReference type="NCBI Taxonomy" id="438768"/>
    <lineage>
        <taxon>Eukaryota</taxon>
        <taxon>Fungi</taxon>
        <taxon>Dikarya</taxon>
        <taxon>Ascomycota</taxon>
        <taxon>Pezizomycotina</taxon>
        <taxon>Sordariomycetes</taxon>
        <taxon>Sordariomycetidae</taxon>
        <taxon>Sordariales</taxon>
        <taxon>Schizotheciaceae</taxon>
        <taxon>Echria</taxon>
    </lineage>
</organism>
<feature type="domain" description="Alpha/beta hydrolase fold-3" evidence="2">
    <location>
        <begin position="122"/>
        <end position="328"/>
    </location>
</feature>
<dbReference type="Proteomes" id="UP001239445">
    <property type="component" value="Unassembled WGS sequence"/>
</dbReference>
<evidence type="ECO:0000313" key="3">
    <source>
        <dbReference type="EMBL" id="KAK1750236.1"/>
    </source>
</evidence>
<accession>A0AAJ0F0K6</accession>
<dbReference type="PANTHER" id="PTHR48081:SF8">
    <property type="entry name" value="ALPHA_BETA HYDROLASE FOLD-3 DOMAIN-CONTAINING PROTEIN-RELATED"/>
    <property type="match status" value="1"/>
</dbReference>
<comment type="caution">
    <text evidence="3">The sequence shown here is derived from an EMBL/GenBank/DDBJ whole genome shotgun (WGS) entry which is preliminary data.</text>
</comment>
<reference evidence="3" key="1">
    <citation type="submission" date="2023-06" db="EMBL/GenBank/DDBJ databases">
        <title>Genome-scale phylogeny and comparative genomics of the fungal order Sordariales.</title>
        <authorList>
            <consortium name="Lawrence Berkeley National Laboratory"/>
            <person name="Hensen N."/>
            <person name="Bonometti L."/>
            <person name="Westerberg I."/>
            <person name="Brannstrom I.O."/>
            <person name="Guillou S."/>
            <person name="Cros-Aarteil S."/>
            <person name="Calhoun S."/>
            <person name="Haridas S."/>
            <person name="Kuo A."/>
            <person name="Mondo S."/>
            <person name="Pangilinan J."/>
            <person name="Riley R."/>
            <person name="Labutti K."/>
            <person name="Andreopoulos B."/>
            <person name="Lipzen A."/>
            <person name="Chen C."/>
            <person name="Yanf M."/>
            <person name="Daum C."/>
            <person name="Ng V."/>
            <person name="Clum A."/>
            <person name="Steindorff A."/>
            <person name="Ohm R."/>
            <person name="Martin F."/>
            <person name="Silar P."/>
            <person name="Natvig D."/>
            <person name="Lalanne C."/>
            <person name="Gautier V."/>
            <person name="Ament-Velasquez S.L."/>
            <person name="Kruys A."/>
            <person name="Hutchinson M.I."/>
            <person name="Powell A.J."/>
            <person name="Barry K."/>
            <person name="Miller A.N."/>
            <person name="Grigoriev I.V."/>
            <person name="Debuchy R."/>
            <person name="Gladieux P."/>
            <person name="Thoren M.H."/>
            <person name="Johannesson H."/>
        </authorList>
    </citation>
    <scope>NUCLEOTIDE SEQUENCE</scope>
    <source>
        <strain evidence="3">PSN4</strain>
    </source>
</reference>
<evidence type="ECO:0000256" key="1">
    <source>
        <dbReference type="ARBA" id="ARBA00022801"/>
    </source>
</evidence>
<dbReference type="SUPFAM" id="SSF53474">
    <property type="entry name" value="alpha/beta-Hydrolases"/>
    <property type="match status" value="1"/>
</dbReference>
<dbReference type="AlphaFoldDB" id="A0AAJ0F0K6"/>
<dbReference type="Gene3D" id="3.40.50.1820">
    <property type="entry name" value="alpha/beta hydrolase"/>
    <property type="match status" value="1"/>
</dbReference>
<dbReference type="Pfam" id="PF07859">
    <property type="entry name" value="Abhydrolase_3"/>
    <property type="match status" value="1"/>
</dbReference>
<dbReference type="PANTHER" id="PTHR48081">
    <property type="entry name" value="AB HYDROLASE SUPERFAMILY PROTEIN C4A8.06C"/>
    <property type="match status" value="1"/>
</dbReference>
<evidence type="ECO:0000259" key="2">
    <source>
        <dbReference type="Pfam" id="PF07859"/>
    </source>
</evidence>
<dbReference type="EMBL" id="MU839848">
    <property type="protein sequence ID" value="KAK1750236.1"/>
    <property type="molecule type" value="Genomic_DNA"/>
</dbReference>
<dbReference type="InterPro" id="IPR050300">
    <property type="entry name" value="GDXG_lipolytic_enzyme"/>
</dbReference>
<dbReference type="InterPro" id="IPR013094">
    <property type="entry name" value="AB_hydrolase_3"/>
</dbReference>
<evidence type="ECO:0000313" key="4">
    <source>
        <dbReference type="Proteomes" id="UP001239445"/>
    </source>
</evidence>
<proteinExistence type="predicted"/>